<organism evidence="2 3">
    <name type="scientific">Ficus carica</name>
    <name type="common">Common fig</name>
    <dbReference type="NCBI Taxonomy" id="3494"/>
    <lineage>
        <taxon>Eukaryota</taxon>
        <taxon>Viridiplantae</taxon>
        <taxon>Streptophyta</taxon>
        <taxon>Embryophyta</taxon>
        <taxon>Tracheophyta</taxon>
        <taxon>Spermatophyta</taxon>
        <taxon>Magnoliopsida</taxon>
        <taxon>eudicotyledons</taxon>
        <taxon>Gunneridae</taxon>
        <taxon>Pentapetalae</taxon>
        <taxon>rosids</taxon>
        <taxon>fabids</taxon>
        <taxon>Rosales</taxon>
        <taxon>Moraceae</taxon>
        <taxon>Ficeae</taxon>
        <taxon>Ficus</taxon>
    </lineage>
</organism>
<dbReference type="InterPro" id="IPR000626">
    <property type="entry name" value="Ubiquitin-like_dom"/>
</dbReference>
<gene>
    <name evidence="2" type="ORF">TIFTF001_027218</name>
</gene>
<dbReference type="Gene3D" id="3.10.20.90">
    <property type="entry name" value="Phosphatidylinositol 3-kinase Catalytic Subunit, Chain A, domain 1"/>
    <property type="match status" value="3"/>
</dbReference>
<dbReference type="GO" id="GO:0005654">
    <property type="term" value="C:nucleoplasm"/>
    <property type="evidence" value="ECO:0007669"/>
    <property type="project" value="TreeGrafter"/>
</dbReference>
<dbReference type="PANTHER" id="PTHR10621">
    <property type="entry name" value="UV EXCISION REPAIR PROTEIN RAD23"/>
    <property type="match status" value="1"/>
</dbReference>
<evidence type="ECO:0000313" key="3">
    <source>
        <dbReference type="Proteomes" id="UP001187192"/>
    </source>
</evidence>
<dbReference type="GO" id="GO:0070628">
    <property type="term" value="F:proteasome binding"/>
    <property type="evidence" value="ECO:0007669"/>
    <property type="project" value="TreeGrafter"/>
</dbReference>
<accession>A0AA88DMQ1</accession>
<dbReference type="Pfam" id="PF00240">
    <property type="entry name" value="ubiquitin"/>
    <property type="match status" value="2"/>
</dbReference>
<dbReference type="PROSITE" id="PS50053">
    <property type="entry name" value="UBIQUITIN_2"/>
    <property type="match status" value="3"/>
</dbReference>
<evidence type="ECO:0000259" key="1">
    <source>
        <dbReference type="PROSITE" id="PS50053"/>
    </source>
</evidence>
<dbReference type="CDD" id="cd17039">
    <property type="entry name" value="Ubl_ubiquitin_like"/>
    <property type="match status" value="2"/>
</dbReference>
<dbReference type="GO" id="GO:0043130">
    <property type="term" value="F:ubiquitin binding"/>
    <property type="evidence" value="ECO:0007669"/>
    <property type="project" value="TreeGrafter"/>
</dbReference>
<dbReference type="GO" id="GO:0031593">
    <property type="term" value="F:polyubiquitin modification-dependent protein binding"/>
    <property type="evidence" value="ECO:0007669"/>
    <property type="project" value="TreeGrafter"/>
</dbReference>
<dbReference type="GO" id="GO:0005829">
    <property type="term" value="C:cytosol"/>
    <property type="evidence" value="ECO:0007669"/>
    <property type="project" value="TreeGrafter"/>
</dbReference>
<sequence length="250" mass="28626">MMVIICVLEHEFNIEVGHQEPVVEIKRKIEQQLGIPMASQTLSVSGWELLDGLDMEDYPIVTESTKIDLTFKYMQPPPPSKIPIILKFSARQYHMEVDQTETVGSLKEKIHFTNGTPIKKMSLFFCGAELEEEYHYLSKYGVCESSEIVVLSKTANCLRDEPPARRLSLVVQTSSSLLNAARIPMETSDSSSVSDLRQFLLSRKILPLDDYLFIHKQRIMRDNCSLRWHGVEDGDFLYVFKGTVTRGEQY</sequence>
<dbReference type="InterPro" id="IPR029071">
    <property type="entry name" value="Ubiquitin-like_domsf"/>
</dbReference>
<dbReference type="Proteomes" id="UP001187192">
    <property type="component" value="Unassembled WGS sequence"/>
</dbReference>
<dbReference type="Gramene" id="FCD_00030444-RA">
    <property type="protein sequence ID" value="FCD_00030444-RA:cds"/>
    <property type="gene ID" value="FCD_00030444"/>
</dbReference>
<dbReference type="AlphaFoldDB" id="A0AA88DMQ1"/>
<evidence type="ECO:0000313" key="2">
    <source>
        <dbReference type="EMBL" id="GMN58118.1"/>
    </source>
</evidence>
<name>A0AA88DMQ1_FICCA</name>
<feature type="domain" description="Ubiquitin-like" evidence="1">
    <location>
        <begin position="1"/>
        <end position="65"/>
    </location>
</feature>
<dbReference type="SMART" id="SM00213">
    <property type="entry name" value="UBQ"/>
    <property type="match status" value="2"/>
</dbReference>
<reference evidence="2" key="1">
    <citation type="submission" date="2023-07" db="EMBL/GenBank/DDBJ databases">
        <title>draft genome sequence of fig (Ficus carica).</title>
        <authorList>
            <person name="Takahashi T."/>
            <person name="Nishimura K."/>
        </authorList>
    </citation>
    <scope>NUCLEOTIDE SEQUENCE</scope>
</reference>
<dbReference type="SUPFAM" id="SSF54236">
    <property type="entry name" value="Ubiquitin-like"/>
    <property type="match status" value="3"/>
</dbReference>
<comment type="caution">
    <text evidence="2">The sequence shown here is derived from an EMBL/GenBank/DDBJ whole genome shotgun (WGS) entry which is preliminary data.</text>
</comment>
<keyword evidence="3" id="KW-1185">Reference proteome</keyword>
<dbReference type="GO" id="GO:0043161">
    <property type="term" value="P:proteasome-mediated ubiquitin-dependent protein catabolic process"/>
    <property type="evidence" value="ECO:0007669"/>
    <property type="project" value="TreeGrafter"/>
</dbReference>
<feature type="domain" description="Ubiquitin-like" evidence="1">
    <location>
        <begin position="67"/>
        <end position="153"/>
    </location>
</feature>
<protein>
    <recommendedName>
        <fullName evidence="1">Ubiquitin-like domain-containing protein</fullName>
    </recommendedName>
</protein>
<dbReference type="PANTHER" id="PTHR10621:SF39">
    <property type="entry name" value="UBIQUITIN-LIKE SUPERFAMILY PROTEIN"/>
    <property type="match status" value="1"/>
</dbReference>
<feature type="domain" description="Ubiquitin-like" evidence="1">
    <location>
        <begin position="167"/>
        <end position="239"/>
    </location>
</feature>
<dbReference type="EMBL" id="BTGU01000075">
    <property type="protein sequence ID" value="GMN58118.1"/>
    <property type="molecule type" value="Genomic_DNA"/>
</dbReference>
<proteinExistence type="predicted"/>